<evidence type="ECO:0000259" key="1">
    <source>
        <dbReference type="PROSITE" id="PS51819"/>
    </source>
</evidence>
<gene>
    <name evidence="2" type="ORF">bsdcttw_42940</name>
</gene>
<name>A0A7M3S9I6_9FIRM</name>
<dbReference type="Gene3D" id="3.10.180.10">
    <property type="entry name" value="2,3-Dihydroxybiphenyl 1,2-Dioxygenase, domain 1"/>
    <property type="match status" value="1"/>
</dbReference>
<evidence type="ECO:0000313" key="2">
    <source>
        <dbReference type="EMBL" id="BCK01254.1"/>
    </source>
</evidence>
<reference evidence="2 3" key="1">
    <citation type="submission" date="2020-08" db="EMBL/GenBank/DDBJ databases">
        <title>Draft genome sequencing of an Anaerocolumna strain isolated from anoxic soil subjected to BSD treatment.</title>
        <authorList>
            <person name="Uek A."/>
            <person name="Tonouchi A."/>
        </authorList>
    </citation>
    <scope>NUCLEOTIDE SEQUENCE [LARGE SCALE GENOMIC DNA]</scope>
    <source>
        <strain evidence="2 3">CTTW</strain>
    </source>
</reference>
<keyword evidence="3" id="KW-1185">Reference proteome</keyword>
<dbReference type="InterPro" id="IPR037523">
    <property type="entry name" value="VOC_core"/>
</dbReference>
<dbReference type="InterPro" id="IPR025870">
    <property type="entry name" value="Glyoxalase-like_dom"/>
</dbReference>
<dbReference type="RefSeq" id="WP_185256844.1">
    <property type="nucleotide sequence ID" value="NZ_AP023368.1"/>
</dbReference>
<feature type="domain" description="VOC" evidence="1">
    <location>
        <begin position="2"/>
        <end position="119"/>
    </location>
</feature>
<dbReference type="Pfam" id="PF12681">
    <property type="entry name" value="Glyoxalase_2"/>
    <property type="match status" value="1"/>
</dbReference>
<reference evidence="2 3" key="2">
    <citation type="submission" date="2020-08" db="EMBL/GenBank/DDBJ databases">
        <authorList>
            <person name="Ueki A."/>
            <person name="Tonouchi A."/>
        </authorList>
    </citation>
    <scope>NUCLEOTIDE SEQUENCE [LARGE SCALE GENOMIC DNA]</scope>
    <source>
        <strain evidence="2 3">CTTW</strain>
    </source>
</reference>
<dbReference type="Proteomes" id="UP000515703">
    <property type="component" value="Chromosome"/>
</dbReference>
<proteinExistence type="predicted"/>
<accession>A0A7M3S9I6</accession>
<protein>
    <submittedName>
        <fullName evidence="2">Glyoxalase</fullName>
    </submittedName>
</protein>
<dbReference type="PROSITE" id="PS51819">
    <property type="entry name" value="VOC"/>
    <property type="match status" value="1"/>
</dbReference>
<dbReference type="EMBL" id="AP023368">
    <property type="protein sequence ID" value="BCK01254.1"/>
    <property type="molecule type" value="Genomic_DNA"/>
</dbReference>
<dbReference type="InterPro" id="IPR029068">
    <property type="entry name" value="Glyas_Bleomycin-R_OHBP_Dase"/>
</dbReference>
<sequence>MKLKNVLLVVNDIEKSKNFYKDLFGLLIVADFGENVILTEGLVLQERKLWETSINKPVVAGGNNAELYFEENHVDKFLEKLEKCGQTIDYLSKCSERDRGQRIIRIYDPDKHIIEVGESMDYVARRLLKAGMSVEQVAKKTLLPLSQIEMLV</sequence>
<dbReference type="SUPFAM" id="SSF54593">
    <property type="entry name" value="Glyoxalase/Bleomycin resistance protein/Dihydroxybiphenyl dioxygenase"/>
    <property type="match status" value="1"/>
</dbReference>
<dbReference type="AlphaFoldDB" id="A0A7M3S9I6"/>
<evidence type="ECO:0000313" key="3">
    <source>
        <dbReference type="Proteomes" id="UP000515703"/>
    </source>
</evidence>
<dbReference type="KEGG" id="acht:bsdcttw_42940"/>
<organism evidence="2 3">
    <name type="scientific">Anaerocolumna chitinilytica</name>
    <dbReference type="NCBI Taxonomy" id="1727145"/>
    <lineage>
        <taxon>Bacteria</taxon>
        <taxon>Bacillati</taxon>
        <taxon>Bacillota</taxon>
        <taxon>Clostridia</taxon>
        <taxon>Lachnospirales</taxon>
        <taxon>Lachnospiraceae</taxon>
        <taxon>Anaerocolumna</taxon>
    </lineage>
</organism>